<keyword evidence="5" id="KW-1185">Reference proteome</keyword>
<dbReference type="STRING" id="126957.T1J5G4"/>
<keyword evidence="3" id="KW-0732">Signal</keyword>
<dbReference type="Proteomes" id="UP000014500">
    <property type="component" value="Unassembled WGS sequence"/>
</dbReference>
<feature type="compositionally biased region" description="Basic and acidic residues" evidence="2">
    <location>
        <begin position="87"/>
        <end position="96"/>
    </location>
</feature>
<organism evidence="4 5">
    <name type="scientific">Strigamia maritima</name>
    <name type="common">European centipede</name>
    <name type="synonym">Geophilus maritimus</name>
    <dbReference type="NCBI Taxonomy" id="126957"/>
    <lineage>
        <taxon>Eukaryota</taxon>
        <taxon>Metazoa</taxon>
        <taxon>Ecdysozoa</taxon>
        <taxon>Arthropoda</taxon>
        <taxon>Myriapoda</taxon>
        <taxon>Chilopoda</taxon>
        <taxon>Pleurostigmophora</taxon>
        <taxon>Geophilomorpha</taxon>
        <taxon>Linotaeniidae</taxon>
        <taxon>Strigamia</taxon>
    </lineage>
</organism>
<feature type="region of interest" description="Disordered" evidence="2">
    <location>
        <begin position="605"/>
        <end position="679"/>
    </location>
</feature>
<protein>
    <recommendedName>
        <fullName evidence="6">Trichohyalin-like</fullName>
    </recommendedName>
</protein>
<feature type="signal peptide" evidence="3">
    <location>
        <begin position="1"/>
        <end position="18"/>
    </location>
</feature>
<dbReference type="AlphaFoldDB" id="T1J5G4"/>
<keyword evidence="1" id="KW-0175">Coiled coil</keyword>
<proteinExistence type="predicted"/>
<feature type="compositionally biased region" description="Basic and acidic residues" evidence="2">
    <location>
        <begin position="486"/>
        <end position="497"/>
    </location>
</feature>
<sequence>MQCWVYLRVLIFIALCQPSLHLDRVENGRESLRDDSDVISFLRNTPRKIRSDFSVLEREEPNESLNKRSFWSRPIAKTQNRRSPYVENHRHNEPHNYGRRTAAHRSIESDEYHTHEKGKNQYVSADYAGATSNGERKSENRCRRRQKQQKKFQVVKKVKRLLNAHKEYLSDAASEMKDTRKRRFRDEEREERTGANHRRNIESETFLGGEETIQDGQKMLLDSFRRRKRTGEGVGKSRWRRKKKKKKKRNERFKGAKEERRTARTEFRIYGDKGNADLVNNENKETADRNKRLKEKFKKMDGSKQDFEREYLKNMREKRKIIDDDDFRRLRRQTEEQKDDGNLWENNKESSDKDNAQEMGSDMNQGGIAFETDEYEQDNFGEENELAENAKNNRKKKESEMRNHNQRLEYSNGNAKCTREESKYINGKPVNRGLWNDKMYTGKKRQMIFKTEGKYPIGSQKNSGNKNSYTEEKLKMRPQSYGHGQQWDHSKRSRLTENEFPSDNNRESEKKDKERRRWVYINNVYPNLNPRAQKKKVKSTPLSVSDGRRARRVHRKLPEMKEFMSDEDAMKEEAEWDKEYAIVDAEEADRDHRQAEIMQAEAEVQELEQEQEKMGEDEMEQGPEMDEERRGLRESELEHQKLEKGSEETEILAPRHQRTDLEARVSKYSRHDTSANVLSGSSSADKIRWNVISLLALGLLVFTLR</sequence>
<reference evidence="4" key="2">
    <citation type="submission" date="2015-02" db="UniProtKB">
        <authorList>
            <consortium name="EnsemblMetazoa"/>
        </authorList>
    </citation>
    <scope>IDENTIFICATION</scope>
</reference>
<feature type="compositionally biased region" description="Basic and acidic residues" evidence="2">
    <location>
        <begin position="105"/>
        <end position="119"/>
    </location>
</feature>
<evidence type="ECO:0008006" key="6">
    <source>
        <dbReference type="Google" id="ProtNLM"/>
    </source>
</evidence>
<name>T1J5G4_STRMM</name>
<feature type="compositionally biased region" description="Basic and acidic residues" evidence="2">
    <location>
        <begin position="504"/>
        <end position="514"/>
    </location>
</feature>
<feature type="region of interest" description="Disordered" evidence="2">
    <location>
        <begin position="382"/>
        <end position="405"/>
    </location>
</feature>
<evidence type="ECO:0000256" key="2">
    <source>
        <dbReference type="SAM" id="MobiDB-lite"/>
    </source>
</evidence>
<feature type="compositionally biased region" description="Basic residues" evidence="2">
    <location>
        <begin position="237"/>
        <end position="251"/>
    </location>
</feature>
<feature type="region of interest" description="Disordered" evidence="2">
    <location>
        <begin position="173"/>
        <end position="196"/>
    </location>
</feature>
<feature type="region of interest" description="Disordered" evidence="2">
    <location>
        <begin position="477"/>
        <end position="514"/>
    </location>
</feature>
<dbReference type="EnsemblMetazoa" id="SMAR008864-RA">
    <property type="protein sequence ID" value="SMAR008864-PA"/>
    <property type="gene ID" value="SMAR008864"/>
</dbReference>
<dbReference type="EMBL" id="JH431861">
    <property type="status" value="NOT_ANNOTATED_CDS"/>
    <property type="molecule type" value="Genomic_DNA"/>
</dbReference>
<feature type="region of interest" description="Disordered" evidence="2">
    <location>
        <begin position="225"/>
        <end position="261"/>
    </location>
</feature>
<feature type="compositionally biased region" description="Basic and acidic residues" evidence="2">
    <location>
        <begin position="657"/>
        <end position="673"/>
    </location>
</feature>
<feature type="region of interest" description="Disordered" evidence="2">
    <location>
        <begin position="81"/>
        <end position="152"/>
    </location>
</feature>
<dbReference type="HOGENOM" id="CLU_391456_0_0_1"/>
<evidence type="ECO:0000256" key="3">
    <source>
        <dbReference type="SAM" id="SignalP"/>
    </source>
</evidence>
<feature type="coiled-coil region" evidence="1">
    <location>
        <begin position="276"/>
        <end position="310"/>
    </location>
</feature>
<evidence type="ECO:0000313" key="5">
    <source>
        <dbReference type="Proteomes" id="UP000014500"/>
    </source>
</evidence>
<feature type="compositionally biased region" description="Basic residues" evidence="2">
    <location>
        <begin position="142"/>
        <end position="152"/>
    </location>
</feature>
<feature type="compositionally biased region" description="Basic and acidic residues" evidence="2">
    <location>
        <begin position="627"/>
        <end position="647"/>
    </location>
</feature>
<reference evidence="5" key="1">
    <citation type="submission" date="2011-05" db="EMBL/GenBank/DDBJ databases">
        <authorList>
            <person name="Richards S.R."/>
            <person name="Qu J."/>
            <person name="Jiang H."/>
            <person name="Jhangiani S.N."/>
            <person name="Agravi P."/>
            <person name="Goodspeed R."/>
            <person name="Gross S."/>
            <person name="Mandapat C."/>
            <person name="Jackson L."/>
            <person name="Mathew T."/>
            <person name="Pu L."/>
            <person name="Thornton R."/>
            <person name="Saada N."/>
            <person name="Wilczek-Boney K.B."/>
            <person name="Lee S."/>
            <person name="Kovar C."/>
            <person name="Wu Y."/>
            <person name="Scherer S.E."/>
            <person name="Worley K.C."/>
            <person name="Muzny D.M."/>
            <person name="Gibbs R."/>
        </authorList>
    </citation>
    <scope>NUCLEOTIDE SEQUENCE</scope>
    <source>
        <strain evidence="5">Brora</strain>
    </source>
</reference>
<evidence type="ECO:0000256" key="1">
    <source>
        <dbReference type="SAM" id="Coils"/>
    </source>
</evidence>
<feature type="region of interest" description="Disordered" evidence="2">
    <location>
        <begin position="334"/>
        <end position="365"/>
    </location>
</feature>
<feature type="chain" id="PRO_5004590323" description="Trichohyalin-like" evidence="3">
    <location>
        <begin position="19"/>
        <end position="705"/>
    </location>
</feature>
<accession>T1J5G4</accession>
<evidence type="ECO:0000313" key="4">
    <source>
        <dbReference type="EnsemblMetazoa" id="SMAR008864-PA"/>
    </source>
</evidence>
<feature type="compositionally biased region" description="Acidic residues" evidence="2">
    <location>
        <begin position="617"/>
        <end position="626"/>
    </location>
</feature>
<feature type="compositionally biased region" description="Basic and acidic residues" evidence="2">
    <location>
        <begin position="334"/>
        <end position="356"/>
    </location>
</feature>
<feature type="compositionally biased region" description="Basic and acidic residues" evidence="2">
    <location>
        <begin position="252"/>
        <end position="261"/>
    </location>
</feature>